<feature type="transmembrane region" description="Helical" evidence="9">
    <location>
        <begin position="228"/>
        <end position="251"/>
    </location>
</feature>
<dbReference type="GO" id="GO:0005886">
    <property type="term" value="C:plasma membrane"/>
    <property type="evidence" value="ECO:0007669"/>
    <property type="project" value="UniProtKB-SubCell"/>
</dbReference>
<keyword evidence="6 9" id="KW-0472">Membrane</keyword>
<evidence type="ECO:0000256" key="6">
    <source>
        <dbReference type="ARBA" id="ARBA00023136"/>
    </source>
</evidence>
<evidence type="ECO:0000313" key="11">
    <source>
        <dbReference type="Proteomes" id="UP000469949"/>
    </source>
</evidence>
<accession>A0A833J806</accession>
<feature type="transmembrane region" description="Helical" evidence="9">
    <location>
        <begin position="149"/>
        <end position="177"/>
    </location>
</feature>
<keyword evidence="2" id="KW-1003">Cell membrane</keyword>
<evidence type="ECO:0000256" key="5">
    <source>
        <dbReference type="ARBA" id="ARBA00022989"/>
    </source>
</evidence>
<dbReference type="Pfam" id="PF09594">
    <property type="entry name" value="GT87"/>
    <property type="match status" value="1"/>
</dbReference>
<feature type="transmembrane region" description="Helical" evidence="9">
    <location>
        <begin position="426"/>
        <end position="446"/>
    </location>
</feature>
<keyword evidence="4 9" id="KW-0812">Transmembrane</keyword>
<keyword evidence="5 9" id="KW-1133">Transmembrane helix</keyword>
<feature type="transmembrane region" description="Helical" evidence="9">
    <location>
        <begin position="361"/>
        <end position="382"/>
    </location>
</feature>
<dbReference type="GO" id="GO:0016758">
    <property type="term" value="F:hexosyltransferase activity"/>
    <property type="evidence" value="ECO:0007669"/>
    <property type="project" value="InterPro"/>
</dbReference>
<feature type="compositionally biased region" description="Basic and acidic residues" evidence="8">
    <location>
        <begin position="49"/>
        <end position="58"/>
    </location>
</feature>
<evidence type="ECO:0000256" key="2">
    <source>
        <dbReference type="ARBA" id="ARBA00022475"/>
    </source>
</evidence>
<evidence type="ECO:0000256" key="9">
    <source>
        <dbReference type="SAM" id="Phobius"/>
    </source>
</evidence>
<evidence type="ECO:0000256" key="7">
    <source>
        <dbReference type="ARBA" id="ARBA00024033"/>
    </source>
</evidence>
<name>A0A833J806_9HYPH</name>
<feature type="compositionally biased region" description="Basic and acidic residues" evidence="8">
    <location>
        <begin position="31"/>
        <end position="41"/>
    </location>
</feature>
<evidence type="ECO:0000256" key="3">
    <source>
        <dbReference type="ARBA" id="ARBA00022679"/>
    </source>
</evidence>
<evidence type="ECO:0000313" key="10">
    <source>
        <dbReference type="EMBL" id="KAB7786059.1"/>
    </source>
</evidence>
<reference evidence="10 11" key="1">
    <citation type="submission" date="2019-10" db="EMBL/GenBank/DDBJ databases">
        <title>Draft Genome Sequence of the Caffeine Degrading Methylotroph Methylorubrum populi PINKEL.</title>
        <authorList>
            <person name="Dawson S.C."/>
            <person name="Zhang X."/>
            <person name="Wright M.E."/>
            <person name="Sharma G."/>
            <person name="Langner J.T."/>
            <person name="Ditty J.L."/>
            <person name="Subuyuj G.A."/>
        </authorList>
    </citation>
    <scope>NUCLEOTIDE SEQUENCE [LARGE SCALE GENOMIC DNA]</scope>
    <source>
        <strain evidence="10 11">Pinkel</strain>
    </source>
</reference>
<feature type="region of interest" description="Disordered" evidence="8">
    <location>
        <begin position="31"/>
        <end position="58"/>
    </location>
</feature>
<comment type="subcellular location">
    <subcellularLocation>
        <location evidence="1">Cell membrane</location>
        <topology evidence="1">Multi-pass membrane protein</topology>
    </subcellularLocation>
</comment>
<comment type="similarity">
    <text evidence="7">Belongs to the glycosyltransferase 87 family.</text>
</comment>
<organism evidence="10 11">
    <name type="scientific">Methylorubrum populi</name>
    <dbReference type="NCBI Taxonomy" id="223967"/>
    <lineage>
        <taxon>Bacteria</taxon>
        <taxon>Pseudomonadati</taxon>
        <taxon>Pseudomonadota</taxon>
        <taxon>Alphaproteobacteria</taxon>
        <taxon>Hyphomicrobiales</taxon>
        <taxon>Methylobacteriaceae</taxon>
        <taxon>Methylorubrum</taxon>
    </lineage>
</organism>
<evidence type="ECO:0008006" key="12">
    <source>
        <dbReference type="Google" id="ProtNLM"/>
    </source>
</evidence>
<feature type="transmembrane region" description="Helical" evidence="9">
    <location>
        <begin position="319"/>
        <end position="341"/>
    </location>
</feature>
<gene>
    <name evidence="10" type="ORF">F8B43_1460</name>
</gene>
<evidence type="ECO:0000256" key="4">
    <source>
        <dbReference type="ARBA" id="ARBA00022692"/>
    </source>
</evidence>
<feature type="transmembrane region" description="Helical" evidence="9">
    <location>
        <begin position="394"/>
        <end position="414"/>
    </location>
</feature>
<comment type="caution">
    <text evidence="10">The sequence shown here is derived from an EMBL/GenBank/DDBJ whole genome shotgun (WGS) entry which is preliminary data.</text>
</comment>
<protein>
    <recommendedName>
        <fullName evidence="12">DUF2029 domain-containing protein</fullName>
    </recommendedName>
</protein>
<proteinExistence type="inferred from homology"/>
<evidence type="ECO:0000256" key="8">
    <source>
        <dbReference type="SAM" id="MobiDB-lite"/>
    </source>
</evidence>
<feature type="transmembrane region" description="Helical" evidence="9">
    <location>
        <begin position="69"/>
        <end position="87"/>
    </location>
</feature>
<dbReference type="AlphaFoldDB" id="A0A833J806"/>
<dbReference type="EMBL" id="WEKV01000008">
    <property type="protein sequence ID" value="KAB7786059.1"/>
    <property type="molecule type" value="Genomic_DNA"/>
</dbReference>
<dbReference type="InterPro" id="IPR018584">
    <property type="entry name" value="GT87"/>
</dbReference>
<feature type="transmembrane region" description="Helical" evidence="9">
    <location>
        <begin position="258"/>
        <end position="281"/>
    </location>
</feature>
<feature type="transmembrane region" description="Helical" evidence="9">
    <location>
        <begin position="189"/>
        <end position="222"/>
    </location>
</feature>
<evidence type="ECO:0000256" key="1">
    <source>
        <dbReference type="ARBA" id="ARBA00004651"/>
    </source>
</evidence>
<sequence>MREAGHARPGQTRNGFLNRVVTSLVADRRGCAEDSLSRTDRPGPTMMDLRPEQEPGRASRLHERLATPFVVRMLLLSLAAVMLSKALRYAGLLPAQGITDFDAFHIAGRMVWRGDIAQAYHLLALLTVQQALTGEQAFLPWTYPPPFDLVVAALAPLPIGLAYLVFVGSTLAAYLLVLRRIAGAQFAPVVVALAPVLVVGVAGGQNGFLTGTLIGLTCLGLLSGRALAGLPLGLMVIKPHLAVGLAVCALVSRRWRCLAIAAATAALALILSTAVLGPAIWPAFLGGVDEAKTFLAAGAYPLFRMVSVYACLRSLDLPASVALAAQVATAASVLGLIPLALWRNLPRRQVVGLAALASLFVSPYAYDYDLTLYGVALALLLPDLLGRASRREELALLALGWMVGGYGLTAGGLYEARLGTEVTASAEISLAALPFLLLVALVWRILRREQAATAAIAGKAGPAAPVPA</sequence>
<keyword evidence="3" id="KW-0808">Transferase</keyword>
<dbReference type="Proteomes" id="UP000469949">
    <property type="component" value="Unassembled WGS sequence"/>
</dbReference>